<dbReference type="RefSeq" id="WP_045152777.1">
    <property type="nucleotide sequence ID" value="NZ_JZSW01000007.1"/>
</dbReference>
<accession>A0ABX5GYH9</accession>
<comment type="caution">
    <text evidence="2">The sequence shown here is derived from an EMBL/GenBank/DDBJ whole genome shotgun (WGS) entry which is preliminary data.</text>
</comment>
<evidence type="ECO:0000313" key="2">
    <source>
        <dbReference type="EMBL" id="PSX01650.1"/>
    </source>
</evidence>
<proteinExistence type="predicted"/>
<reference evidence="2 3" key="1">
    <citation type="submission" date="2018-01" db="EMBL/GenBank/DDBJ databases">
        <title>Whole genome sequencing of Histamine producing bacteria.</title>
        <authorList>
            <person name="Butler K."/>
        </authorList>
    </citation>
    <scope>NUCLEOTIDE SEQUENCE [LARGE SCALE GENOMIC DNA]</scope>
    <source>
        <strain evidence="2 3">A6-1</strain>
    </source>
</reference>
<dbReference type="Proteomes" id="UP000240989">
    <property type="component" value="Unassembled WGS sequence"/>
</dbReference>
<keyword evidence="3" id="KW-1185">Reference proteome</keyword>
<dbReference type="SUPFAM" id="SSF52402">
    <property type="entry name" value="Adenine nucleotide alpha hydrolases-like"/>
    <property type="match status" value="1"/>
</dbReference>
<organism evidence="2 3">
    <name type="scientific">Photobacterium angustum</name>
    <dbReference type="NCBI Taxonomy" id="661"/>
    <lineage>
        <taxon>Bacteria</taxon>
        <taxon>Pseudomonadati</taxon>
        <taxon>Pseudomonadota</taxon>
        <taxon>Gammaproteobacteria</taxon>
        <taxon>Vibrionales</taxon>
        <taxon>Vibrionaceae</taxon>
        <taxon>Photobacterium</taxon>
    </lineage>
</organism>
<gene>
    <name evidence="2" type="ORF">C0W27_21930</name>
</gene>
<sequence length="312" mass="36216">MKELTHVVSFSGGRTSAYLVHLMEIARKKLGWRVKYIFCDTGVEHPQTYVFIRNIVKFWGVDLIILRADVNPSLGQGNGYIQYEPKDLMNSEVMPPLEPFFSMMKKYGTPNAFGAYCSERMKKDVADKYCKEHYGKKFVTWLGMRSDEPKRLKPKPGIKYLADLVEVDKQDINDWWSRQLFDLQLEEQEGNCLFCIKKSTAKIALAAKQNPGHLQLWKHIINSKEVREKEGFDKRIMYRGKLSLDGISQLYADKSESEIRINMRSSKRFETGNCAESCEGLKLEGKEINYEIVNDDLYIEFEDQLSQFELAI</sequence>
<dbReference type="EMBL" id="PYOU01000032">
    <property type="protein sequence ID" value="PSX01650.1"/>
    <property type="molecule type" value="Genomic_DNA"/>
</dbReference>
<dbReference type="InterPro" id="IPR002500">
    <property type="entry name" value="PAPS_reduct_dom"/>
</dbReference>
<protein>
    <recommendedName>
        <fullName evidence="1">Phosphoadenosine phosphosulphate reductase domain-containing protein</fullName>
    </recommendedName>
</protein>
<feature type="domain" description="Phosphoadenosine phosphosulphate reductase" evidence="1">
    <location>
        <begin position="6"/>
        <end position="71"/>
    </location>
</feature>
<evidence type="ECO:0000313" key="3">
    <source>
        <dbReference type="Proteomes" id="UP000240989"/>
    </source>
</evidence>
<dbReference type="Gene3D" id="3.40.50.620">
    <property type="entry name" value="HUPs"/>
    <property type="match status" value="1"/>
</dbReference>
<evidence type="ECO:0000259" key="1">
    <source>
        <dbReference type="Pfam" id="PF01507"/>
    </source>
</evidence>
<name>A0ABX5GYH9_PHOAN</name>
<dbReference type="InterPro" id="IPR014729">
    <property type="entry name" value="Rossmann-like_a/b/a_fold"/>
</dbReference>
<dbReference type="Pfam" id="PF01507">
    <property type="entry name" value="PAPS_reduct"/>
    <property type="match status" value="1"/>
</dbReference>